<organism evidence="3 4">
    <name type="scientific">Debaryomyces hansenii (strain ATCC 36239 / CBS 767 / BCRC 21394 / JCM 1990 / NBRC 0083 / IGC 2968)</name>
    <name type="common">Yeast</name>
    <name type="synonym">Torulaspora hansenii</name>
    <dbReference type="NCBI Taxonomy" id="284592"/>
    <lineage>
        <taxon>Eukaryota</taxon>
        <taxon>Fungi</taxon>
        <taxon>Dikarya</taxon>
        <taxon>Ascomycota</taxon>
        <taxon>Saccharomycotina</taxon>
        <taxon>Pichiomycetes</taxon>
        <taxon>Debaryomycetaceae</taxon>
        <taxon>Debaryomyces</taxon>
    </lineage>
</organism>
<accession>Q6BTL1</accession>
<dbReference type="eggNOG" id="ENOG502QU9P">
    <property type="taxonomic scope" value="Eukaryota"/>
</dbReference>
<evidence type="ECO:0000313" key="3">
    <source>
        <dbReference type="EMBL" id="CAG86540.1"/>
    </source>
</evidence>
<dbReference type="PANTHER" id="PTHR35339">
    <property type="entry name" value="LINALOOL DEHYDRATASE_ISOMERASE DOMAIN-CONTAINING PROTEIN"/>
    <property type="match status" value="1"/>
</dbReference>
<protein>
    <submittedName>
        <fullName evidence="3">DEHA2C17622p</fullName>
    </submittedName>
</protein>
<dbReference type="InterPro" id="IPR049237">
    <property type="entry name" value="DUF2264_C"/>
</dbReference>
<dbReference type="OrthoDB" id="5150166at2759"/>
<dbReference type="OMA" id="WAVKWKC"/>
<feature type="domain" description="DUF2264" evidence="1">
    <location>
        <begin position="18"/>
        <end position="367"/>
    </location>
</feature>
<dbReference type="GeneID" id="2900647"/>
<proteinExistence type="predicted"/>
<dbReference type="VEuPathDB" id="FungiDB:DEHA2C17622g"/>
<dbReference type="RefSeq" id="XP_458458.1">
    <property type="nucleotide sequence ID" value="XM_458458.1"/>
</dbReference>
<keyword evidence="4" id="KW-1185">Reference proteome</keyword>
<evidence type="ECO:0000313" key="4">
    <source>
        <dbReference type="Proteomes" id="UP000000599"/>
    </source>
</evidence>
<reference evidence="3 4" key="1">
    <citation type="journal article" date="2004" name="Nature">
        <title>Genome evolution in yeasts.</title>
        <authorList>
            <consortium name="Genolevures"/>
            <person name="Dujon B."/>
            <person name="Sherman D."/>
            <person name="Fischer G."/>
            <person name="Durrens P."/>
            <person name="Casaregola S."/>
            <person name="Lafontaine I."/>
            <person name="de Montigny J."/>
            <person name="Marck C."/>
            <person name="Neuveglise C."/>
            <person name="Talla E."/>
            <person name="Goffard N."/>
            <person name="Frangeul L."/>
            <person name="Aigle M."/>
            <person name="Anthouard V."/>
            <person name="Babour A."/>
            <person name="Barbe V."/>
            <person name="Barnay S."/>
            <person name="Blanchin S."/>
            <person name="Beckerich J.M."/>
            <person name="Beyne E."/>
            <person name="Bleykasten C."/>
            <person name="Boisrame A."/>
            <person name="Boyer J."/>
            <person name="Cattolico L."/>
            <person name="Confanioleri F."/>
            <person name="de Daruvar A."/>
            <person name="Despons L."/>
            <person name="Fabre E."/>
            <person name="Fairhead C."/>
            <person name="Ferry-Dumazet H."/>
            <person name="Groppi A."/>
            <person name="Hantraye F."/>
            <person name="Hennequin C."/>
            <person name="Jauniaux N."/>
            <person name="Joyet P."/>
            <person name="Kachouri R."/>
            <person name="Kerrest A."/>
            <person name="Koszul R."/>
            <person name="Lemaire M."/>
            <person name="Lesur I."/>
            <person name="Ma L."/>
            <person name="Muller H."/>
            <person name="Nicaud J.M."/>
            <person name="Nikolski M."/>
            <person name="Oztas S."/>
            <person name="Ozier-Kalogeropoulos O."/>
            <person name="Pellenz S."/>
            <person name="Potier S."/>
            <person name="Richard G.F."/>
            <person name="Straub M.L."/>
            <person name="Suleau A."/>
            <person name="Swennene D."/>
            <person name="Tekaia F."/>
            <person name="Wesolowski-Louvel M."/>
            <person name="Westhof E."/>
            <person name="Wirth B."/>
            <person name="Zeniou-Meyer M."/>
            <person name="Zivanovic I."/>
            <person name="Bolotin-Fukuhara M."/>
            <person name="Thierry A."/>
            <person name="Bouchier C."/>
            <person name="Caudron B."/>
            <person name="Scarpelli C."/>
            <person name="Gaillardin C."/>
            <person name="Weissenbach J."/>
            <person name="Wincker P."/>
            <person name="Souciet J.L."/>
        </authorList>
    </citation>
    <scope>NUCLEOTIDE SEQUENCE [LARGE SCALE GENOMIC DNA]</scope>
    <source>
        <strain evidence="4">ATCC 36239 / CBS 767 / BCRC 21394 / JCM 1990 / NBRC 0083 / IGC 2968</strain>
    </source>
</reference>
<dbReference type="Proteomes" id="UP000000599">
    <property type="component" value="Chromosome C"/>
</dbReference>
<gene>
    <name evidence="3" type="ordered locus">DEHA2C17622g</name>
</gene>
<feature type="domain" description="DUF2264" evidence="2">
    <location>
        <begin position="374"/>
        <end position="591"/>
    </location>
</feature>
<name>Q6BTL1_DEBHA</name>
<dbReference type="HOGENOM" id="CLU_028269_1_0_1"/>
<evidence type="ECO:0000259" key="2">
    <source>
        <dbReference type="Pfam" id="PF20938"/>
    </source>
</evidence>
<dbReference type="Pfam" id="PF10022">
    <property type="entry name" value="DUF2264"/>
    <property type="match status" value="1"/>
</dbReference>
<sequence length="623" mass="71505">MNKNLSNFNAWANNPLKTRDDIVQALHQQLDPLIPAFSEDGGAVCLADSGAIFTMEAAELEGYARPLWGIVPYVFGGGEFKHWELFRKGLANGTNSNHPEYWGNIKDLSMKQQLVELAAVGFALCFVPEHIWNPLTDEAKENVSKFLLEARENEFNHCNWKFFRVMIDLGLEKVGVKFDTSLTEEYFQDLETMYIDDGWYGDGANYRIDYYNPFALHFYGMIYYFVKHDSDPERSNKYRSRAEKFAKQFMHWFSDDGACIPFGRSCIYRFAVDAFWGMIACITKPDEEPVIPWGVLKGVYLRNLRWWSKQSVSFYKTNILSVGFSYPNQFICEAYNSPQSPYWSLKAMSPLMLPESHPFWTVKEEPLRLDSSSFRVPGMLISHASGNTVALSSGPYHDFARHWAEKYCKFAYSTRYGFSVENNLKEFELATLDNMIGFSFTGKDFFFRGKNKSWIFEDGLYSEWSPVKDIEVRTWILQRGKYHIRVHNICNNTEDDMESIEGGFAISVMYKKNIQSITNPGLKSVAEISTSDDTSLLINFLDERRPRACEPDPNSNLISSKVMLPHLRGSIPAKSSANFACLVYGQPKDNSFSTNTLLNSVTIPDQRELEELKLKAQRVLCNV</sequence>
<dbReference type="InterPro" id="IPR049349">
    <property type="entry name" value="DUF2264_N"/>
</dbReference>
<dbReference type="KEGG" id="dha:DEHA2C17622g"/>
<dbReference type="AlphaFoldDB" id="Q6BTL1"/>
<dbReference type="PANTHER" id="PTHR35339:SF4">
    <property type="entry name" value="LINALOOL DEHYDRATASE_ISOMERASE DOMAIN-CONTAINING PROTEIN"/>
    <property type="match status" value="1"/>
</dbReference>
<evidence type="ECO:0000259" key="1">
    <source>
        <dbReference type="Pfam" id="PF10022"/>
    </source>
</evidence>
<dbReference type="PIRSF" id="PIRSF014753">
    <property type="entry name" value="UCP014753"/>
    <property type="match status" value="1"/>
</dbReference>
<dbReference type="EMBL" id="CR382135">
    <property type="protein sequence ID" value="CAG86540.1"/>
    <property type="molecule type" value="Genomic_DNA"/>
</dbReference>
<dbReference type="InParanoid" id="Q6BTL1"/>
<dbReference type="InterPro" id="IPR016624">
    <property type="entry name" value="UCP014753"/>
</dbReference>
<dbReference type="Pfam" id="PF20938">
    <property type="entry name" value="DUF2264_C"/>
    <property type="match status" value="1"/>
</dbReference>